<dbReference type="PROSITE" id="PS51898">
    <property type="entry name" value="TYR_RECOMBINASE"/>
    <property type="match status" value="1"/>
</dbReference>
<dbReference type="Pfam" id="PF00589">
    <property type="entry name" value="Phage_integrase"/>
    <property type="match status" value="1"/>
</dbReference>
<accession>A0A1J5QAA5</accession>
<dbReference type="PANTHER" id="PTHR30349">
    <property type="entry name" value="PHAGE INTEGRASE-RELATED"/>
    <property type="match status" value="1"/>
</dbReference>
<dbReference type="InterPro" id="IPR013762">
    <property type="entry name" value="Integrase-like_cat_sf"/>
</dbReference>
<dbReference type="SUPFAM" id="SSF56349">
    <property type="entry name" value="DNA breaking-rejoining enzymes"/>
    <property type="match status" value="1"/>
</dbReference>
<evidence type="ECO:0000259" key="2">
    <source>
        <dbReference type="PROSITE" id="PS51898"/>
    </source>
</evidence>
<proteinExistence type="predicted"/>
<dbReference type="InterPro" id="IPR002104">
    <property type="entry name" value="Integrase_catalytic"/>
</dbReference>
<dbReference type="PANTHER" id="PTHR30349:SF64">
    <property type="entry name" value="PROPHAGE INTEGRASE INTD-RELATED"/>
    <property type="match status" value="1"/>
</dbReference>
<dbReference type="InterPro" id="IPR050090">
    <property type="entry name" value="Tyrosine_recombinase_XerCD"/>
</dbReference>
<comment type="caution">
    <text evidence="3">The sequence shown here is derived from an EMBL/GenBank/DDBJ whole genome shotgun (WGS) entry which is preliminary data.</text>
</comment>
<gene>
    <name evidence="3" type="primary">xerD_31</name>
    <name evidence="3" type="ORF">GALL_376650</name>
</gene>
<evidence type="ECO:0000256" key="1">
    <source>
        <dbReference type="ARBA" id="ARBA00023172"/>
    </source>
</evidence>
<dbReference type="AlphaFoldDB" id="A0A1J5QAA5"/>
<sequence length="735" mass="81534">MTGRAAQLAAARQLAVAPYDRVGVLAHLGAEVAGYRFRHRSQGQRMLRATGFTLDALDRLPGERLADRWEAFEAQVWPRWLTGDGRPPVHDTWTWGMWALVTSRLVRPSWPFLTWTRTTQWVARLPLDDPMTSAHAQLVTATAALPFGTPMFAVNAVNRGLRALLHCGVDELSGLTEADLRAAGRGKGADVLDAALCQLGVFTRTPQRGTLRWRSVGRREPADLAGVAGVPEPFRQVAGLYLEHYSRRLSDNYATLQHKARALAHFFTYLQATHPQVTSCAQITPAHARGFVGHAVEQARTVQRGRHKGSGDTTSAHAWLVDVRCFFADLCTWATEADSPFVAHCPSVVPLTRHDLLDSGFADARKRTEARLTRTVLDLEREIPNIRAFALRRWHETQQALRIDESGEGLQRAERIAFWDWALLELLLTSGLRIEEACELTTFDILKRALPDGRLYYLLHVKPSKFDRARVIPIGDQLGRVIAEIIRHVRGFYGSDHVPACDRRDEHEKRALACAPYLLQGRTHPSTLNSQTIRGRLSALSLAAGATHSDGRPLALTPHDCRRVFASEHLNSNTPVHVIQALLGHATVNTVMIYAKLYPTQLVEEYRRAMRGLYGDVYGPEASRAPTDQEWAVFTANCSMRDMGTHMCALPTGEHCPRGLVCLGCGHAQPKKSATPIFRRMLLSHTRALERARETGEPAGQLAARELEVERISSALQRAQELTADAAAALEAAAV</sequence>
<dbReference type="Gene3D" id="1.10.443.10">
    <property type="entry name" value="Intergrase catalytic core"/>
    <property type="match status" value="1"/>
</dbReference>
<keyword evidence="1" id="KW-0233">DNA recombination</keyword>
<dbReference type="GO" id="GO:0003677">
    <property type="term" value="F:DNA binding"/>
    <property type="evidence" value="ECO:0007669"/>
    <property type="project" value="InterPro"/>
</dbReference>
<dbReference type="GO" id="GO:0015074">
    <property type="term" value="P:DNA integration"/>
    <property type="evidence" value="ECO:0007669"/>
    <property type="project" value="InterPro"/>
</dbReference>
<dbReference type="InterPro" id="IPR011010">
    <property type="entry name" value="DNA_brk_join_enz"/>
</dbReference>
<protein>
    <submittedName>
        <fullName evidence="3">Tyrosine recombinase XerD</fullName>
    </submittedName>
</protein>
<feature type="domain" description="Tyr recombinase" evidence="2">
    <location>
        <begin position="396"/>
        <end position="607"/>
    </location>
</feature>
<reference evidence="3" key="1">
    <citation type="submission" date="2016-10" db="EMBL/GenBank/DDBJ databases">
        <title>Sequence of Gallionella enrichment culture.</title>
        <authorList>
            <person name="Poehlein A."/>
            <person name="Muehling M."/>
            <person name="Daniel R."/>
        </authorList>
    </citation>
    <scope>NUCLEOTIDE SEQUENCE</scope>
</reference>
<dbReference type="GO" id="GO:0006310">
    <property type="term" value="P:DNA recombination"/>
    <property type="evidence" value="ECO:0007669"/>
    <property type="project" value="UniProtKB-KW"/>
</dbReference>
<dbReference type="CDD" id="cd00397">
    <property type="entry name" value="DNA_BRE_C"/>
    <property type="match status" value="1"/>
</dbReference>
<name>A0A1J5QAA5_9ZZZZ</name>
<evidence type="ECO:0000313" key="3">
    <source>
        <dbReference type="EMBL" id="OIQ80574.1"/>
    </source>
</evidence>
<organism evidence="3">
    <name type="scientific">mine drainage metagenome</name>
    <dbReference type="NCBI Taxonomy" id="410659"/>
    <lineage>
        <taxon>unclassified sequences</taxon>
        <taxon>metagenomes</taxon>
        <taxon>ecological metagenomes</taxon>
    </lineage>
</organism>
<dbReference type="EMBL" id="MLJW01001042">
    <property type="protein sequence ID" value="OIQ80574.1"/>
    <property type="molecule type" value="Genomic_DNA"/>
</dbReference>